<dbReference type="GeneID" id="67183965"/>
<gene>
    <name evidence="5" type="ordered locus">Fbal_3770</name>
</gene>
<dbReference type="InterPro" id="IPR002123">
    <property type="entry name" value="Plipid/glycerol_acylTrfase"/>
</dbReference>
<dbReference type="GO" id="GO:0003841">
    <property type="term" value="F:1-acylglycerol-3-phosphate O-acyltransferase activity"/>
    <property type="evidence" value="ECO:0007669"/>
    <property type="project" value="TreeGrafter"/>
</dbReference>
<dbReference type="CDD" id="cd07988">
    <property type="entry name" value="LPLAT_ABO13168-like"/>
    <property type="match status" value="1"/>
</dbReference>
<sequence>MLATLSAFILKCAGWRIEGALPERRKYVAIVAPHTSNWDFIIGLLARFQLDIPARFIGKHQLFRPPLGWLMRALGGRPVVRTQSNNLVEDVVAMFRQEPEFVLALAPEGTRSPVSHWKTGFYHIARGAGVPIVPVALDFRHRAIVIGQPLTPGECKAADMAQLLAFFRPHRGRFAQPIPHYQPRDKRSS</sequence>
<evidence type="ECO:0000313" key="5">
    <source>
        <dbReference type="EMBL" id="ADN77963.1"/>
    </source>
</evidence>
<evidence type="ECO:0000256" key="3">
    <source>
        <dbReference type="ARBA" id="ARBA00023315"/>
    </source>
</evidence>
<dbReference type="Pfam" id="PF01553">
    <property type="entry name" value="Acyltransferase"/>
    <property type="match status" value="1"/>
</dbReference>
<proteinExistence type="predicted"/>
<dbReference type="HOGENOM" id="CLU_099447_0_0_6"/>
<keyword evidence="3 5" id="KW-0012">Acyltransferase</keyword>
<dbReference type="SMART" id="SM00563">
    <property type="entry name" value="PlsC"/>
    <property type="match status" value="1"/>
</dbReference>
<dbReference type="SUPFAM" id="SSF69593">
    <property type="entry name" value="Glycerol-3-phosphate (1)-acyltransferase"/>
    <property type="match status" value="1"/>
</dbReference>
<evidence type="ECO:0000313" key="6">
    <source>
        <dbReference type="Proteomes" id="UP000006683"/>
    </source>
</evidence>
<dbReference type="RefSeq" id="WP_013347268.1">
    <property type="nucleotide sequence ID" value="NC_014541.1"/>
</dbReference>
<evidence type="ECO:0000259" key="4">
    <source>
        <dbReference type="SMART" id="SM00563"/>
    </source>
</evidence>
<dbReference type="GO" id="GO:0006654">
    <property type="term" value="P:phosphatidic acid biosynthetic process"/>
    <property type="evidence" value="ECO:0007669"/>
    <property type="project" value="TreeGrafter"/>
</dbReference>
<reference evidence="5 6" key="1">
    <citation type="journal article" date="2010" name="Stand. Genomic Sci.">
        <title>Complete genome sequence of Ferrimonas balearica type strain (PAT).</title>
        <authorList>
            <person name="Nolan M."/>
            <person name="Sikorski J."/>
            <person name="Davenport K."/>
            <person name="Lucas S."/>
            <person name="Glavina Del Rio T."/>
            <person name="Tice H."/>
            <person name="Cheng J."/>
            <person name="Goodwin L."/>
            <person name="Pitluck S."/>
            <person name="Liolios K."/>
            <person name="Ivanova N."/>
            <person name="Mavromatis K."/>
            <person name="Ovchinnikova G."/>
            <person name="Pati A."/>
            <person name="Chen A."/>
            <person name="Palaniappan K."/>
            <person name="Land M."/>
            <person name="Hauser L."/>
            <person name="Chang Y."/>
            <person name="Jeffries C."/>
            <person name="Tapia R."/>
            <person name="Brettin T."/>
            <person name="Detter J."/>
            <person name="Han C."/>
            <person name="Yasawong M."/>
            <person name="Rohde M."/>
            <person name="Tindall B."/>
            <person name="Goker M."/>
            <person name="Woyke T."/>
            <person name="Bristow J."/>
            <person name="Eisen J."/>
            <person name="Markowitz V."/>
            <person name="Hugenholtz P."/>
            <person name="Kyrpides N."/>
            <person name="Klenk H."/>
            <person name="Lapidus A."/>
        </authorList>
    </citation>
    <scope>NUCLEOTIDE SEQUENCE [LARGE SCALE GENOMIC DNA]</scope>
    <source>
        <strain evidence="6">DSM 9799 / CCM 4581 / KCTC 23876 / PAT</strain>
    </source>
</reference>
<name>E1SR33_FERBD</name>
<organism evidence="5 6">
    <name type="scientific">Ferrimonas balearica (strain DSM 9799 / CCM 4581 / KCTC 23876 / PAT)</name>
    <dbReference type="NCBI Taxonomy" id="550540"/>
    <lineage>
        <taxon>Bacteria</taxon>
        <taxon>Pseudomonadati</taxon>
        <taxon>Pseudomonadota</taxon>
        <taxon>Gammaproteobacteria</taxon>
        <taxon>Alteromonadales</taxon>
        <taxon>Ferrimonadaceae</taxon>
        <taxon>Ferrimonas</taxon>
    </lineage>
</organism>
<dbReference type="STRING" id="550540.Fbal_3770"/>
<keyword evidence="2 5" id="KW-0808">Transferase</keyword>
<dbReference type="KEGG" id="fbl:Fbal_3770"/>
<dbReference type="Proteomes" id="UP000006683">
    <property type="component" value="Chromosome"/>
</dbReference>
<dbReference type="AlphaFoldDB" id="E1SR33"/>
<accession>E1SR33</accession>
<comment type="pathway">
    <text evidence="1">Lipid metabolism.</text>
</comment>
<dbReference type="OrthoDB" id="9796839at2"/>
<dbReference type="PANTHER" id="PTHR10434">
    <property type="entry name" value="1-ACYL-SN-GLYCEROL-3-PHOSPHATE ACYLTRANSFERASE"/>
    <property type="match status" value="1"/>
</dbReference>
<protein>
    <submittedName>
        <fullName evidence="5">Phospholipid/glycerol acyltransferase</fullName>
    </submittedName>
</protein>
<evidence type="ECO:0000256" key="2">
    <source>
        <dbReference type="ARBA" id="ARBA00022679"/>
    </source>
</evidence>
<feature type="domain" description="Phospholipid/glycerol acyltransferase" evidence="4">
    <location>
        <begin position="28"/>
        <end position="140"/>
    </location>
</feature>
<dbReference type="PANTHER" id="PTHR10434:SF9">
    <property type="entry name" value="PHOSPHOLIPID_GLYCEROL ACYLTRANSFERASE DOMAIN-CONTAINING PROTEIN"/>
    <property type="match status" value="1"/>
</dbReference>
<dbReference type="eggNOG" id="COG0204">
    <property type="taxonomic scope" value="Bacteria"/>
</dbReference>
<dbReference type="EMBL" id="CP002209">
    <property type="protein sequence ID" value="ADN77963.1"/>
    <property type="molecule type" value="Genomic_DNA"/>
</dbReference>
<evidence type="ECO:0000256" key="1">
    <source>
        <dbReference type="ARBA" id="ARBA00005189"/>
    </source>
</evidence>
<keyword evidence="6" id="KW-1185">Reference proteome</keyword>